<evidence type="ECO:0000313" key="7">
    <source>
        <dbReference type="EMBL" id="TFY81186.1"/>
    </source>
</evidence>
<evidence type="ECO:0000256" key="4">
    <source>
        <dbReference type="ARBA" id="ARBA00048461"/>
    </source>
</evidence>
<dbReference type="InterPro" id="IPR051218">
    <property type="entry name" value="Sec_MonoDiacylglyc_Lipase"/>
</dbReference>
<dbReference type="CDD" id="cd00519">
    <property type="entry name" value="Lipase_3"/>
    <property type="match status" value="1"/>
</dbReference>
<dbReference type="Pfam" id="PF01764">
    <property type="entry name" value="Lipase_3"/>
    <property type="match status" value="1"/>
</dbReference>
<dbReference type="InterPro" id="IPR002921">
    <property type="entry name" value="Fungal_lipase-type"/>
</dbReference>
<dbReference type="InterPro" id="IPR029058">
    <property type="entry name" value="AB_hydrolase_fold"/>
</dbReference>
<dbReference type="PANTHER" id="PTHR45856">
    <property type="entry name" value="ALPHA/BETA-HYDROLASES SUPERFAMILY PROTEIN"/>
    <property type="match status" value="1"/>
</dbReference>
<comment type="similarity">
    <text evidence="2">Belongs to the AB hydrolase superfamily. Lipase family. Class 3 subfamily.</text>
</comment>
<name>A0A4Z0A2B0_9AGAM</name>
<dbReference type="Gene3D" id="3.40.50.1820">
    <property type="entry name" value="alpha/beta hydrolase"/>
    <property type="match status" value="1"/>
</dbReference>
<evidence type="ECO:0000256" key="3">
    <source>
        <dbReference type="ARBA" id="ARBA00047591"/>
    </source>
</evidence>
<gene>
    <name evidence="7" type="ORF">EWM64_g2822</name>
</gene>
<dbReference type="Proteomes" id="UP000298061">
    <property type="component" value="Unassembled WGS sequence"/>
</dbReference>
<dbReference type="OrthoDB" id="426718at2759"/>
<accession>A0A4Z0A2B0</accession>
<dbReference type="SUPFAM" id="SSF53474">
    <property type="entry name" value="alpha/beta-Hydrolases"/>
    <property type="match status" value="1"/>
</dbReference>
<protein>
    <recommendedName>
        <fullName evidence="6">Fungal lipase-type domain-containing protein</fullName>
    </recommendedName>
</protein>
<comment type="catalytic activity">
    <reaction evidence="3">
        <text>a diacylglycerol + H2O = a monoacylglycerol + a fatty acid + H(+)</text>
        <dbReference type="Rhea" id="RHEA:32731"/>
        <dbReference type="ChEBI" id="CHEBI:15377"/>
        <dbReference type="ChEBI" id="CHEBI:15378"/>
        <dbReference type="ChEBI" id="CHEBI:17408"/>
        <dbReference type="ChEBI" id="CHEBI:18035"/>
        <dbReference type="ChEBI" id="CHEBI:28868"/>
    </reaction>
</comment>
<feature type="domain" description="Fungal lipase-type" evidence="6">
    <location>
        <begin position="101"/>
        <end position="239"/>
    </location>
</feature>
<evidence type="ECO:0000259" key="6">
    <source>
        <dbReference type="Pfam" id="PF01764"/>
    </source>
</evidence>
<feature type="chain" id="PRO_5021346024" description="Fungal lipase-type domain-containing protein" evidence="5">
    <location>
        <begin position="22"/>
        <end position="300"/>
    </location>
</feature>
<proteinExistence type="inferred from homology"/>
<reference evidence="7 8" key="1">
    <citation type="submission" date="2019-02" db="EMBL/GenBank/DDBJ databases">
        <title>Genome sequencing of the rare red list fungi Hericium alpestre (H. flagellum).</title>
        <authorList>
            <person name="Buettner E."/>
            <person name="Kellner H."/>
        </authorList>
    </citation>
    <scope>NUCLEOTIDE SEQUENCE [LARGE SCALE GENOMIC DNA]</scope>
    <source>
        <strain evidence="7 8">DSM 108284</strain>
    </source>
</reference>
<comment type="caution">
    <text evidence="7">The sequence shown here is derived from an EMBL/GenBank/DDBJ whole genome shotgun (WGS) entry which is preliminary data.</text>
</comment>
<dbReference type="PANTHER" id="PTHR45856:SF25">
    <property type="entry name" value="FUNGAL LIPASE-LIKE DOMAIN-CONTAINING PROTEIN"/>
    <property type="match status" value="1"/>
</dbReference>
<keyword evidence="5" id="KW-0732">Signal</keyword>
<keyword evidence="8" id="KW-1185">Reference proteome</keyword>
<evidence type="ECO:0000256" key="1">
    <source>
        <dbReference type="ARBA" id="ARBA00023157"/>
    </source>
</evidence>
<dbReference type="AlphaFoldDB" id="A0A4Z0A2B0"/>
<evidence type="ECO:0000313" key="8">
    <source>
        <dbReference type="Proteomes" id="UP000298061"/>
    </source>
</evidence>
<dbReference type="GO" id="GO:0006629">
    <property type="term" value="P:lipid metabolic process"/>
    <property type="evidence" value="ECO:0007669"/>
    <property type="project" value="InterPro"/>
</dbReference>
<evidence type="ECO:0000256" key="2">
    <source>
        <dbReference type="ARBA" id="ARBA00043996"/>
    </source>
</evidence>
<feature type="signal peptide" evidence="5">
    <location>
        <begin position="1"/>
        <end position="21"/>
    </location>
</feature>
<organism evidence="7 8">
    <name type="scientific">Hericium alpestre</name>
    <dbReference type="NCBI Taxonomy" id="135208"/>
    <lineage>
        <taxon>Eukaryota</taxon>
        <taxon>Fungi</taxon>
        <taxon>Dikarya</taxon>
        <taxon>Basidiomycota</taxon>
        <taxon>Agaricomycotina</taxon>
        <taxon>Agaricomycetes</taxon>
        <taxon>Russulales</taxon>
        <taxon>Hericiaceae</taxon>
        <taxon>Hericium</taxon>
    </lineage>
</organism>
<comment type="catalytic activity">
    <reaction evidence="4">
        <text>a monoacylglycerol + H2O = glycerol + a fatty acid + H(+)</text>
        <dbReference type="Rhea" id="RHEA:15245"/>
        <dbReference type="ChEBI" id="CHEBI:15377"/>
        <dbReference type="ChEBI" id="CHEBI:15378"/>
        <dbReference type="ChEBI" id="CHEBI:17408"/>
        <dbReference type="ChEBI" id="CHEBI:17754"/>
        <dbReference type="ChEBI" id="CHEBI:28868"/>
    </reaction>
</comment>
<evidence type="ECO:0000256" key="5">
    <source>
        <dbReference type="SAM" id="SignalP"/>
    </source>
</evidence>
<dbReference type="STRING" id="135208.A0A4Z0A2B0"/>
<keyword evidence="1" id="KW-1015">Disulfide bond</keyword>
<sequence>MFFHALTALAIASGLAGSASGVAVSKRQAITTLSASQVSSFKPYTFFAGAAYCNPSLTLTWTCGAKCQGNAGFQPIASGGNGGNEQFWYVGFDPALDTVIVAHQGTNTSNILALLTDTDFSLRPLNSTLFPGISSDVEVHDGFADSQERSSADVLCAVETGLSQHNTTSVTVVGHSLGAALALLDSVFLPLHLPSNTTVTTITYGMPRIGNQAFADYVDAHLHVTHVNNKEDPVPIEPGRFLGFHHPAGEVHIQDSGAWDACPGQDNTSDLCTVGDVPNIFDSDESDHDGPYDGVTLGSC</sequence>
<dbReference type="EMBL" id="SFCI01000240">
    <property type="protein sequence ID" value="TFY81186.1"/>
    <property type="molecule type" value="Genomic_DNA"/>
</dbReference>